<dbReference type="EMBL" id="AZBU02000002">
    <property type="protein sequence ID" value="TKR94840.1"/>
    <property type="molecule type" value="Genomic_DNA"/>
</dbReference>
<accession>A0A4U5PEL0</accession>
<reference evidence="2 3" key="2">
    <citation type="journal article" date="2019" name="G3 (Bethesda)">
        <title>Hybrid Assembly of the Genome of the Entomopathogenic Nematode Steinernema carpocapsae Identifies the X-Chromosome.</title>
        <authorList>
            <person name="Serra L."/>
            <person name="Macchietto M."/>
            <person name="Macias-Munoz A."/>
            <person name="McGill C.J."/>
            <person name="Rodriguez I.M."/>
            <person name="Rodriguez B."/>
            <person name="Murad R."/>
            <person name="Mortazavi A."/>
        </authorList>
    </citation>
    <scope>NUCLEOTIDE SEQUENCE [LARGE SCALE GENOMIC DNA]</scope>
    <source>
        <strain evidence="2 3">ALL</strain>
    </source>
</reference>
<gene>
    <name evidence="2" type="ORF">L596_009075</name>
</gene>
<feature type="transmembrane region" description="Helical" evidence="1">
    <location>
        <begin position="120"/>
        <end position="139"/>
    </location>
</feature>
<comment type="caution">
    <text evidence="2">The sequence shown here is derived from an EMBL/GenBank/DDBJ whole genome shotgun (WGS) entry which is preliminary data.</text>
</comment>
<sequence>MARNSTATLPPSAAAGQLLAACQNACFGAKGLANCLKQLSDLCVVFLEDPPRLHLALYNPLHFTRSLVMDSQIVYACASEARTRVYLTVARLLLVWTSPETYRMCRLITKERWNKRRERLFVVIIGFGAPVNKLGGWIFEIGEERGELKLRRTAENSGEGEMRSTVFNKQLVESSSSI</sequence>
<reference evidence="2 3" key="1">
    <citation type="journal article" date="2015" name="Genome Biol.">
        <title>Comparative genomics of Steinernema reveals deeply conserved gene regulatory networks.</title>
        <authorList>
            <person name="Dillman A.R."/>
            <person name="Macchietto M."/>
            <person name="Porter C.F."/>
            <person name="Rogers A."/>
            <person name="Williams B."/>
            <person name="Antoshechkin I."/>
            <person name="Lee M.M."/>
            <person name="Goodwin Z."/>
            <person name="Lu X."/>
            <person name="Lewis E.E."/>
            <person name="Goodrich-Blair H."/>
            <person name="Stock S.P."/>
            <person name="Adams B.J."/>
            <person name="Sternberg P.W."/>
            <person name="Mortazavi A."/>
        </authorList>
    </citation>
    <scope>NUCLEOTIDE SEQUENCE [LARGE SCALE GENOMIC DNA]</scope>
    <source>
        <strain evidence="2 3">ALL</strain>
    </source>
</reference>
<keyword evidence="1" id="KW-1133">Transmembrane helix</keyword>
<keyword evidence="3" id="KW-1185">Reference proteome</keyword>
<dbReference type="AlphaFoldDB" id="A0A4U5PEL0"/>
<organism evidence="2 3">
    <name type="scientific">Steinernema carpocapsae</name>
    <name type="common">Entomopathogenic nematode</name>
    <dbReference type="NCBI Taxonomy" id="34508"/>
    <lineage>
        <taxon>Eukaryota</taxon>
        <taxon>Metazoa</taxon>
        <taxon>Ecdysozoa</taxon>
        <taxon>Nematoda</taxon>
        <taxon>Chromadorea</taxon>
        <taxon>Rhabditida</taxon>
        <taxon>Tylenchina</taxon>
        <taxon>Panagrolaimomorpha</taxon>
        <taxon>Strongyloidoidea</taxon>
        <taxon>Steinernematidae</taxon>
        <taxon>Steinernema</taxon>
    </lineage>
</organism>
<keyword evidence="1" id="KW-0472">Membrane</keyword>
<dbReference type="PROSITE" id="PS51257">
    <property type="entry name" value="PROKAR_LIPOPROTEIN"/>
    <property type="match status" value="1"/>
</dbReference>
<evidence type="ECO:0000313" key="3">
    <source>
        <dbReference type="Proteomes" id="UP000298663"/>
    </source>
</evidence>
<keyword evidence="1" id="KW-0812">Transmembrane</keyword>
<evidence type="ECO:0000313" key="2">
    <source>
        <dbReference type="EMBL" id="TKR94840.1"/>
    </source>
</evidence>
<evidence type="ECO:0000256" key="1">
    <source>
        <dbReference type="SAM" id="Phobius"/>
    </source>
</evidence>
<dbReference type="Proteomes" id="UP000298663">
    <property type="component" value="Unassembled WGS sequence"/>
</dbReference>
<proteinExistence type="predicted"/>
<name>A0A4U5PEL0_STECR</name>
<protein>
    <submittedName>
        <fullName evidence="2">Uncharacterized protein</fullName>
    </submittedName>
</protein>